<comment type="caution">
    <text evidence="3">The sequence shown here is derived from an EMBL/GenBank/DDBJ whole genome shotgun (WGS) entry which is preliminary data.</text>
</comment>
<feature type="domain" description="Tyr recombinase" evidence="2">
    <location>
        <begin position="4"/>
        <end position="62"/>
    </location>
</feature>
<reference evidence="3" key="1">
    <citation type="journal article" date="2014" name="Front. Microbiol.">
        <title>High frequency of phylogenetically diverse reductive dehalogenase-homologous genes in deep subseafloor sedimentary metagenomes.</title>
        <authorList>
            <person name="Kawai M."/>
            <person name="Futagami T."/>
            <person name="Toyoda A."/>
            <person name="Takaki Y."/>
            <person name="Nishi S."/>
            <person name="Hori S."/>
            <person name="Arai W."/>
            <person name="Tsubouchi T."/>
            <person name="Morono Y."/>
            <person name="Uchiyama I."/>
            <person name="Ito T."/>
            <person name="Fujiyama A."/>
            <person name="Inagaki F."/>
            <person name="Takami H."/>
        </authorList>
    </citation>
    <scope>NUCLEOTIDE SEQUENCE</scope>
    <source>
        <strain evidence="3">Expedition CK06-06</strain>
    </source>
</reference>
<dbReference type="GO" id="GO:0006310">
    <property type="term" value="P:DNA recombination"/>
    <property type="evidence" value="ECO:0007669"/>
    <property type="project" value="UniProtKB-KW"/>
</dbReference>
<sequence>MRTDSPPTLETADCEKVLDVLRFNAGTAKKTRQAVRNHCMALLMLEAGLRVGELVSLRMSDL</sequence>
<dbReference type="InterPro" id="IPR011010">
    <property type="entry name" value="DNA_brk_join_enz"/>
</dbReference>
<dbReference type="GO" id="GO:0015074">
    <property type="term" value="P:DNA integration"/>
    <property type="evidence" value="ECO:0007669"/>
    <property type="project" value="InterPro"/>
</dbReference>
<keyword evidence="1" id="KW-0233">DNA recombination</keyword>
<evidence type="ECO:0000259" key="2">
    <source>
        <dbReference type="PROSITE" id="PS51898"/>
    </source>
</evidence>
<proteinExistence type="predicted"/>
<dbReference type="PROSITE" id="PS51898">
    <property type="entry name" value="TYR_RECOMBINASE"/>
    <property type="match status" value="1"/>
</dbReference>
<dbReference type="EMBL" id="BARU01016846">
    <property type="protein sequence ID" value="GAH53281.1"/>
    <property type="molecule type" value="Genomic_DNA"/>
</dbReference>
<accession>X1G5T0</accession>
<dbReference type="Pfam" id="PF00589">
    <property type="entry name" value="Phage_integrase"/>
    <property type="match status" value="1"/>
</dbReference>
<dbReference type="SUPFAM" id="SSF56349">
    <property type="entry name" value="DNA breaking-rejoining enzymes"/>
    <property type="match status" value="1"/>
</dbReference>
<dbReference type="InterPro" id="IPR002104">
    <property type="entry name" value="Integrase_catalytic"/>
</dbReference>
<feature type="non-terminal residue" evidence="3">
    <location>
        <position position="62"/>
    </location>
</feature>
<organism evidence="3">
    <name type="scientific">marine sediment metagenome</name>
    <dbReference type="NCBI Taxonomy" id="412755"/>
    <lineage>
        <taxon>unclassified sequences</taxon>
        <taxon>metagenomes</taxon>
        <taxon>ecological metagenomes</taxon>
    </lineage>
</organism>
<evidence type="ECO:0000313" key="3">
    <source>
        <dbReference type="EMBL" id="GAH53281.1"/>
    </source>
</evidence>
<protein>
    <recommendedName>
        <fullName evidence="2">Tyr recombinase domain-containing protein</fullName>
    </recommendedName>
</protein>
<evidence type="ECO:0000256" key="1">
    <source>
        <dbReference type="ARBA" id="ARBA00023172"/>
    </source>
</evidence>
<dbReference type="GO" id="GO:0003677">
    <property type="term" value="F:DNA binding"/>
    <property type="evidence" value="ECO:0007669"/>
    <property type="project" value="InterPro"/>
</dbReference>
<dbReference type="AlphaFoldDB" id="X1G5T0"/>
<dbReference type="Gene3D" id="1.10.443.10">
    <property type="entry name" value="Intergrase catalytic core"/>
    <property type="match status" value="1"/>
</dbReference>
<gene>
    <name evidence="3" type="ORF">S03H2_27976</name>
</gene>
<dbReference type="InterPro" id="IPR013762">
    <property type="entry name" value="Integrase-like_cat_sf"/>
</dbReference>
<name>X1G5T0_9ZZZZ</name>